<proteinExistence type="predicted"/>
<sequence length="107" mass="12316">MTEDADPEANLREWKEAMRAEHDDAIENPAPDERHRIEGVAQVSYRVYFEYDEERDALSRTRREQVDDLSDPELLSCACGVRGMTPEEARRHVRAAREARDANGDAE</sequence>
<protein>
    <submittedName>
        <fullName evidence="1">Uncharacterized protein</fullName>
    </submittedName>
</protein>
<keyword evidence="2" id="KW-1185">Reference proteome</keyword>
<organism evidence="1 2">
    <name type="scientific">Haloarcula limicola</name>
    <dbReference type="NCBI Taxonomy" id="1429915"/>
    <lineage>
        <taxon>Archaea</taxon>
        <taxon>Methanobacteriati</taxon>
        <taxon>Methanobacteriota</taxon>
        <taxon>Stenosarchaea group</taxon>
        <taxon>Halobacteria</taxon>
        <taxon>Halobacteriales</taxon>
        <taxon>Haloarculaceae</taxon>
        <taxon>Haloarcula</taxon>
    </lineage>
</organism>
<reference evidence="1 2" key="1">
    <citation type="submission" date="2021-06" db="EMBL/GenBank/DDBJ databases">
        <title>New haloarchaea isolates fom saline soil.</title>
        <authorList>
            <person name="Duran-Viseras A."/>
            <person name="Sanchez-Porro C.S."/>
            <person name="Ventosa A."/>
        </authorList>
    </citation>
    <scope>NUCLEOTIDE SEQUENCE [LARGE SCALE GENOMIC DNA]</scope>
    <source>
        <strain evidence="1 2">JCM 183640</strain>
    </source>
</reference>
<dbReference type="Proteomes" id="UP000766550">
    <property type="component" value="Unassembled WGS sequence"/>
</dbReference>
<comment type="caution">
    <text evidence="1">The sequence shown here is derived from an EMBL/GenBank/DDBJ whole genome shotgun (WGS) entry which is preliminary data.</text>
</comment>
<dbReference type="RefSeq" id="WP_162316363.1">
    <property type="nucleotide sequence ID" value="NZ_JAHQXF010000001.1"/>
</dbReference>
<accession>A0A8J8C3M2</accession>
<dbReference type="OrthoDB" id="230781at2157"/>
<dbReference type="EMBL" id="JAHQXF010000001">
    <property type="protein sequence ID" value="MBV0923219.1"/>
    <property type="molecule type" value="Genomic_DNA"/>
</dbReference>
<gene>
    <name evidence="1" type="ORF">KTS45_03315</name>
</gene>
<dbReference type="AlphaFoldDB" id="A0A8J8C3M2"/>
<evidence type="ECO:0000313" key="1">
    <source>
        <dbReference type="EMBL" id="MBV0923219.1"/>
    </source>
</evidence>
<name>A0A8J8C3M2_9EURY</name>
<evidence type="ECO:0000313" key="2">
    <source>
        <dbReference type="Proteomes" id="UP000766550"/>
    </source>
</evidence>